<evidence type="ECO:0008006" key="2">
    <source>
        <dbReference type="Google" id="ProtNLM"/>
    </source>
</evidence>
<dbReference type="EMBL" id="AY714843">
    <property type="protein sequence ID" value="AAU83146.1"/>
    <property type="molecule type" value="Genomic_DNA"/>
</dbReference>
<reference evidence="1" key="1">
    <citation type="journal article" date="2004" name="Science">
        <title>Reverse methanogenesis: testing the hypothesis with environmental genomics.</title>
        <authorList>
            <person name="Hallam S.J."/>
            <person name="Putnam N."/>
            <person name="Preston C.M."/>
            <person name="Detter J.C."/>
            <person name="Rokhsar D."/>
            <person name="Richardson P.M."/>
            <person name="DeLong E.F."/>
        </authorList>
    </citation>
    <scope>NUCLEOTIDE SEQUENCE</scope>
</reference>
<accession>Q64BT1</accession>
<proteinExistence type="predicted"/>
<sequence>MADKHLKGSIKVNSTLGVSATLSVKTNFSGHHMLSAAHFARQSAIIEKNYKDEIMDELRDKHRAYVTGAIIVSVASLEATITEVFISARDKDNIFKDFDHTIPNVLEELLDFVEWSSKILQKYQFVLTAANKEAFDRGKSPYQEVDDLIQLRNALVHYKPEWDTDLKNHKKIEDRLEKRWLKNCINLNPFAHENDAFFPKKCLGHGCAEWAVKSGIKFIEDFYKRMGFPPKWSEHQLSRLKTT</sequence>
<gene>
    <name evidence="1" type="ORF">GZ26G2_15</name>
</gene>
<organism evidence="1">
    <name type="scientific">Uncultured archaeon GZfos26G2</name>
    <dbReference type="NCBI Taxonomy" id="3386331"/>
    <lineage>
        <taxon>Archaea</taxon>
        <taxon>Methanobacteriati</taxon>
        <taxon>Methanobacteriota</taxon>
        <taxon>Stenosarchaea group</taxon>
        <taxon>Methanomicrobia</taxon>
        <taxon>Candidatus Methanophagales</taxon>
        <taxon>Candidatus Methanophagaceae</taxon>
        <taxon>Candidatus Methanophaga</taxon>
    </lineage>
</organism>
<evidence type="ECO:0000313" key="1">
    <source>
        <dbReference type="EMBL" id="AAU83146.1"/>
    </source>
</evidence>
<dbReference type="AlphaFoldDB" id="Q64BT1"/>
<name>Q64BT1_UNCAG</name>
<protein>
    <recommendedName>
        <fullName evidence="2">RiboL-PSP-HEPN domain-containing protein</fullName>
    </recommendedName>
</protein>